<dbReference type="RefSeq" id="WP_121898238.1">
    <property type="nucleotide sequence ID" value="NZ_RCNT01000005.1"/>
</dbReference>
<feature type="domain" description="Adenylosuccinate lyase C-terminal" evidence="2">
    <location>
        <begin position="363"/>
        <end position="436"/>
    </location>
</feature>
<reference evidence="3 4" key="1">
    <citation type="submission" date="2018-10" db="EMBL/GenBank/DDBJ databases">
        <authorList>
            <person name="Jung H.S."/>
            <person name="Jeon C.O."/>
        </authorList>
    </citation>
    <scope>NUCLEOTIDE SEQUENCE [LARGE SCALE GENOMIC DNA]</scope>
    <source>
        <strain evidence="3 4">MA-7-27</strain>
    </source>
</reference>
<dbReference type="Gene3D" id="1.20.200.10">
    <property type="entry name" value="Fumarase/aspartase (Central domain)"/>
    <property type="match status" value="1"/>
</dbReference>
<gene>
    <name evidence="3" type="ORF">D9R08_11805</name>
</gene>
<dbReference type="AlphaFoldDB" id="A0A3L9Y005"/>
<dbReference type="InterPro" id="IPR008948">
    <property type="entry name" value="L-Aspartase-like"/>
</dbReference>
<accession>A0A3L9Y005</accession>
<organism evidence="3 4">
    <name type="scientific">Rhodophyticola porphyridii</name>
    <dbReference type="NCBI Taxonomy" id="1852017"/>
    <lineage>
        <taxon>Bacteria</taxon>
        <taxon>Pseudomonadati</taxon>
        <taxon>Pseudomonadota</taxon>
        <taxon>Alphaproteobacteria</taxon>
        <taxon>Rhodobacterales</taxon>
        <taxon>Roseobacteraceae</taxon>
        <taxon>Rhodophyticola</taxon>
    </lineage>
</organism>
<dbReference type="OrthoDB" id="9768878at2"/>
<keyword evidence="3" id="KW-0456">Lyase</keyword>
<sequence length="444" mass="46592">MSISPFDSALYHDLFTDRETAKLFTDSAEIRALLLVEGALAKAQGALGIIPAEAGDAIHRASLEVQIDPSALSAATGQNAVPVPALVAAFRAEIGDREAAQYVHWGATSQDIIDTGLILRLRQVLARMEGEISRLCKALAGHAGRHAETPMAGRTYGQRATPTSFGMVAAGWGHPFLAHLDRLDQLRPRLLTISLSGAAGTGAALGTDLPALRDALAKALGLAAPHASWHSQRDRIAELAGWLALVAGSAGKLGEDLVLLTQTEIAEISLGSAGASSTMPQKQNPVGPSVLVALARHVAALNTAMQGAMLHRQERDGAAWLGEWLSLPPMVAGAAKALALAADLAETLTPDTARMASNIADPLDLIHAEAYSFLLAERISRPEAQNRIKGLCAEAQTSGTPLGNLLARDFPDLDLAAARDPRRALGHAPAEARAYVEAAKQRFS</sequence>
<keyword evidence="4" id="KW-1185">Reference proteome</keyword>
<dbReference type="PRINTS" id="PR00149">
    <property type="entry name" value="FUMRATELYASE"/>
</dbReference>
<proteinExistence type="inferred from homology"/>
<dbReference type="Pfam" id="PF00206">
    <property type="entry name" value="Lyase_1"/>
    <property type="match status" value="1"/>
</dbReference>
<evidence type="ECO:0000259" key="2">
    <source>
        <dbReference type="SMART" id="SM00998"/>
    </source>
</evidence>
<dbReference type="PANTHER" id="PTHR43172">
    <property type="entry name" value="ADENYLOSUCCINATE LYASE"/>
    <property type="match status" value="1"/>
</dbReference>
<dbReference type="GO" id="GO:0016829">
    <property type="term" value="F:lyase activity"/>
    <property type="evidence" value="ECO:0007669"/>
    <property type="project" value="UniProtKB-KW"/>
</dbReference>
<protein>
    <submittedName>
        <fullName evidence="3">Adenylosuccinate lyase family protein</fullName>
    </submittedName>
</protein>
<dbReference type="EMBL" id="RCNT01000005">
    <property type="protein sequence ID" value="RMA42129.1"/>
    <property type="molecule type" value="Genomic_DNA"/>
</dbReference>
<evidence type="ECO:0000313" key="3">
    <source>
        <dbReference type="EMBL" id="RMA42129.1"/>
    </source>
</evidence>
<dbReference type="InterPro" id="IPR000362">
    <property type="entry name" value="Fumarate_lyase_fam"/>
</dbReference>
<evidence type="ECO:0000313" key="4">
    <source>
        <dbReference type="Proteomes" id="UP000281343"/>
    </source>
</evidence>
<name>A0A3L9Y005_9RHOB</name>
<dbReference type="Proteomes" id="UP000281343">
    <property type="component" value="Unassembled WGS sequence"/>
</dbReference>
<evidence type="ECO:0000256" key="1">
    <source>
        <dbReference type="ARBA" id="ARBA00034772"/>
    </source>
</evidence>
<comment type="caution">
    <text evidence="3">The sequence shown here is derived from an EMBL/GenBank/DDBJ whole genome shotgun (WGS) entry which is preliminary data.</text>
</comment>
<dbReference type="InterPro" id="IPR019468">
    <property type="entry name" value="AdenyloSucc_lyase_C"/>
</dbReference>
<comment type="similarity">
    <text evidence="1">Belongs to the class-II fumarase/aspartase family.</text>
</comment>
<dbReference type="Gene3D" id="1.10.40.30">
    <property type="entry name" value="Fumarase/aspartase (C-terminal domain)"/>
    <property type="match status" value="1"/>
</dbReference>
<dbReference type="InterPro" id="IPR022761">
    <property type="entry name" value="Fumarate_lyase_N"/>
</dbReference>
<dbReference type="SUPFAM" id="SSF48557">
    <property type="entry name" value="L-aspartase-like"/>
    <property type="match status" value="1"/>
</dbReference>
<dbReference type="PANTHER" id="PTHR43172:SF2">
    <property type="entry name" value="ADENYLOSUCCINATE LYASE C-TERMINAL DOMAIN-CONTAINING PROTEIN"/>
    <property type="match status" value="1"/>
</dbReference>
<dbReference type="SMART" id="SM00998">
    <property type="entry name" value="ADSL_C"/>
    <property type="match status" value="1"/>
</dbReference>
<dbReference type="PRINTS" id="PR00145">
    <property type="entry name" value="ARGSUCLYASE"/>
</dbReference>